<organism evidence="2">
    <name type="scientific">Harpegnathos saltator</name>
    <name type="common">Jerdon's jumping ant</name>
    <dbReference type="NCBI Taxonomy" id="610380"/>
    <lineage>
        <taxon>Eukaryota</taxon>
        <taxon>Metazoa</taxon>
        <taxon>Ecdysozoa</taxon>
        <taxon>Arthropoda</taxon>
        <taxon>Hexapoda</taxon>
        <taxon>Insecta</taxon>
        <taxon>Pterygota</taxon>
        <taxon>Neoptera</taxon>
        <taxon>Endopterygota</taxon>
        <taxon>Hymenoptera</taxon>
        <taxon>Apocrita</taxon>
        <taxon>Aculeata</taxon>
        <taxon>Formicoidea</taxon>
        <taxon>Formicidae</taxon>
        <taxon>Ponerinae</taxon>
        <taxon>Ponerini</taxon>
        <taxon>Harpegnathos</taxon>
    </lineage>
</organism>
<evidence type="ECO:0000313" key="1">
    <source>
        <dbReference type="EMBL" id="EFN81922.1"/>
    </source>
</evidence>
<feature type="non-terminal residue" evidence="1">
    <location>
        <position position="35"/>
    </location>
</feature>
<dbReference type="InParanoid" id="E2BQW8"/>
<evidence type="ECO:0000313" key="2">
    <source>
        <dbReference type="Proteomes" id="UP000008237"/>
    </source>
</evidence>
<gene>
    <name evidence="1" type="ORF">EAI_14104</name>
</gene>
<reference evidence="1 2" key="1">
    <citation type="journal article" date="2010" name="Science">
        <title>Genomic comparison of the ants Camponotus floridanus and Harpegnathos saltator.</title>
        <authorList>
            <person name="Bonasio R."/>
            <person name="Zhang G."/>
            <person name="Ye C."/>
            <person name="Mutti N.S."/>
            <person name="Fang X."/>
            <person name="Qin N."/>
            <person name="Donahue G."/>
            <person name="Yang P."/>
            <person name="Li Q."/>
            <person name="Li C."/>
            <person name="Zhang P."/>
            <person name="Huang Z."/>
            <person name="Berger S.L."/>
            <person name="Reinberg D."/>
            <person name="Wang J."/>
            <person name="Liebig J."/>
        </authorList>
    </citation>
    <scope>NUCLEOTIDE SEQUENCE [LARGE SCALE GENOMIC DNA]</scope>
    <source>
        <strain evidence="1 2">R22 G/1</strain>
    </source>
</reference>
<dbReference type="Proteomes" id="UP000008237">
    <property type="component" value="Unassembled WGS sequence"/>
</dbReference>
<feature type="non-terminal residue" evidence="1">
    <location>
        <position position="1"/>
    </location>
</feature>
<protein>
    <recommendedName>
        <fullName evidence="3">Histone-lysine N-methyltransferase SETMAR</fullName>
    </recommendedName>
</protein>
<sequence length="35" mass="4334">WSEIRKWLDDFIVSKDATFLRHGIHQLPERWLKVI</sequence>
<proteinExistence type="predicted"/>
<accession>E2BQW8</accession>
<dbReference type="AlphaFoldDB" id="E2BQW8"/>
<dbReference type="EMBL" id="GL449813">
    <property type="protein sequence ID" value="EFN81922.1"/>
    <property type="molecule type" value="Genomic_DNA"/>
</dbReference>
<name>E2BQW8_HARSA</name>
<keyword evidence="2" id="KW-1185">Reference proteome</keyword>
<evidence type="ECO:0008006" key="3">
    <source>
        <dbReference type="Google" id="ProtNLM"/>
    </source>
</evidence>